<accession>A0A645JK54</accession>
<evidence type="ECO:0000256" key="1">
    <source>
        <dbReference type="SAM" id="Phobius"/>
    </source>
</evidence>
<reference evidence="2" key="1">
    <citation type="submission" date="2019-08" db="EMBL/GenBank/DDBJ databases">
        <authorList>
            <person name="Kucharzyk K."/>
            <person name="Murdoch R.W."/>
            <person name="Higgins S."/>
            <person name="Loffler F."/>
        </authorList>
    </citation>
    <scope>NUCLEOTIDE SEQUENCE</scope>
</reference>
<feature type="transmembrane region" description="Helical" evidence="1">
    <location>
        <begin position="89"/>
        <end position="110"/>
    </location>
</feature>
<sequence>MRTPTRDRDPLVFAVRRVERRHHSRFAALNHFEPQAIALVRLGGRLHDARAGIDPDDFAVKLVFLILQLCDGIDRDILGHHNADLRRPLIPNAIVLQAVLVLVPIGLMGYRQPGVHEHVDITFA</sequence>
<dbReference type="AlphaFoldDB" id="A0A645JK54"/>
<protein>
    <submittedName>
        <fullName evidence="2">Uncharacterized protein</fullName>
    </submittedName>
</protein>
<evidence type="ECO:0000313" key="2">
    <source>
        <dbReference type="EMBL" id="MPN60013.1"/>
    </source>
</evidence>
<proteinExistence type="predicted"/>
<gene>
    <name evidence="2" type="ORF">SDC9_207736</name>
</gene>
<organism evidence="2">
    <name type="scientific">bioreactor metagenome</name>
    <dbReference type="NCBI Taxonomy" id="1076179"/>
    <lineage>
        <taxon>unclassified sequences</taxon>
        <taxon>metagenomes</taxon>
        <taxon>ecological metagenomes</taxon>
    </lineage>
</organism>
<keyword evidence="1" id="KW-0472">Membrane</keyword>
<dbReference type="EMBL" id="VSSQ01134707">
    <property type="protein sequence ID" value="MPN60013.1"/>
    <property type="molecule type" value="Genomic_DNA"/>
</dbReference>
<name>A0A645JK54_9ZZZZ</name>
<keyword evidence="1" id="KW-0812">Transmembrane</keyword>
<keyword evidence="1" id="KW-1133">Transmembrane helix</keyword>
<comment type="caution">
    <text evidence="2">The sequence shown here is derived from an EMBL/GenBank/DDBJ whole genome shotgun (WGS) entry which is preliminary data.</text>
</comment>